<sequence>MQIKQNSVVNIHYTLKNDAGEVLDTSAGKEPLMYMQGHGNIIPGLENAMLGKTVGEQLNVSIEPEDAYGVRQEDAIQQVPREAFVNVPDLQVGMQLHGDSPQGPISVVVMAITDEVVTVDANHPLAGQRLHFDVTVDSVRDATDSELSHGHAHAGDGHHH</sequence>
<dbReference type="GO" id="GO:0042026">
    <property type="term" value="P:protein refolding"/>
    <property type="evidence" value="ECO:0007669"/>
    <property type="project" value="UniProtKB-ARBA"/>
</dbReference>
<evidence type="ECO:0000313" key="12">
    <source>
        <dbReference type="EMBL" id="AXF85653.1"/>
    </source>
</evidence>
<evidence type="ECO:0000256" key="10">
    <source>
        <dbReference type="RuleBase" id="RU003915"/>
    </source>
</evidence>
<comment type="subcellular location">
    <subcellularLocation>
        <location evidence="2">Cytoplasm</location>
    </subcellularLocation>
</comment>
<evidence type="ECO:0000256" key="7">
    <source>
        <dbReference type="ARBA" id="ARBA00023235"/>
    </source>
</evidence>
<name>A0A345DBB5_9BURK</name>
<dbReference type="AlphaFoldDB" id="A0A345DBB5"/>
<dbReference type="PANTHER" id="PTHR47861">
    <property type="entry name" value="FKBP-TYPE PEPTIDYL-PROLYL CIS-TRANS ISOMERASE SLYD"/>
    <property type="match status" value="1"/>
</dbReference>
<dbReference type="Proteomes" id="UP000252182">
    <property type="component" value="Chromosome"/>
</dbReference>
<evidence type="ECO:0000256" key="9">
    <source>
        <dbReference type="PROSITE-ProRule" id="PRU00277"/>
    </source>
</evidence>
<dbReference type="OrthoDB" id="9808891at2"/>
<dbReference type="InterPro" id="IPR046357">
    <property type="entry name" value="PPIase_dom_sf"/>
</dbReference>
<dbReference type="GO" id="GO:0005737">
    <property type="term" value="C:cytoplasm"/>
    <property type="evidence" value="ECO:0007669"/>
    <property type="project" value="UniProtKB-SubCell"/>
</dbReference>
<dbReference type="KEGG" id="hyf:DTO96_101384"/>
<gene>
    <name evidence="12" type="primary">slyD_1</name>
    <name evidence="12" type="ORF">DTO96_101384</name>
</gene>
<dbReference type="PANTHER" id="PTHR47861:SF3">
    <property type="entry name" value="FKBP-TYPE PEPTIDYL-PROLYL CIS-TRANS ISOMERASE SLYD"/>
    <property type="match status" value="1"/>
</dbReference>
<evidence type="ECO:0000256" key="1">
    <source>
        <dbReference type="ARBA" id="ARBA00000971"/>
    </source>
</evidence>
<keyword evidence="7 9" id="KW-0413">Isomerase</keyword>
<dbReference type="EMBL" id="CP031124">
    <property type="protein sequence ID" value="AXF85653.1"/>
    <property type="molecule type" value="Genomic_DNA"/>
</dbReference>
<evidence type="ECO:0000256" key="3">
    <source>
        <dbReference type="ARBA" id="ARBA00006577"/>
    </source>
</evidence>
<dbReference type="InterPro" id="IPR001179">
    <property type="entry name" value="PPIase_FKBP_dom"/>
</dbReference>
<dbReference type="SUPFAM" id="SSF54534">
    <property type="entry name" value="FKBP-like"/>
    <property type="match status" value="1"/>
</dbReference>
<protein>
    <recommendedName>
        <fullName evidence="10">Peptidyl-prolyl cis-trans isomerase</fullName>
        <ecNumber evidence="10">5.2.1.8</ecNumber>
    </recommendedName>
</protein>
<evidence type="ECO:0000256" key="2">
    <source>
        <dbReference type="ARBA" id="ARBA00004496"/>
    </source>
</evidence>
<accession>A0A345DBB5</accession>
<organism evidence="12 13">
    <name type="scientific">Ephemeroptericola cinctiostellae</name>
    <dbReference type="NCBI Taxonomy" id="2268024"/>
    <lineage>
        <taxon>Bacteria</taxon>
        <taxon>Pseudomonadati</taxon>
        <taxon>Pseudomonadota</taxon>
        <taxon>Betaproteobacteria</taxon>
        <taxon>Burkholderiales</taxon>
        <taxon>Burkholderiaceae</taxon>
        <taxon>Ephemeroptericola</taxon>
    </lineage>
</organism>
<evidence type="ECO:0000256" key="5">
    <source>
        <dbReference type="ARBA" id="ARBA00023110"/>
    </source>
</evidence>
<dbReference type="EC" id="5.2.1.8" evidence="10"/>
<reference evidence="13" key="1">
    <citation type="submission" date="2018-07" db="EMBL/GenBank/DDBJ databases">
        <authorList>
            <person name="Kim H."/>
        </authorList>
    </citation>
    <scope>NUCLEOTIDE SEQUENCE [LARGE SCALE GENOMIC DNA]</scope>
    <source>
        <strain evidence="13">F02</strain>
    </source>
</reference>
<evidence type="ECO:0000256" key="8">
    <source>
        <dbReference type="ARBA" id="ARBA00037071"/>
    </source>
</evidence>
<dbReference type="GO" id="GO:0003755">
    <property type="term" value="F:peptidyl-prolyl cis-trans isomerase activity"/>
    <property type="evidence" value="ECO:0007669"/>
    <property type="project" value="UniProtKB-UniRule"/>
</dbReference>
<keyword evidence="5 9" id="KW-0697">Rotamase</keyword>
<evidence type="ECO:0000313" key="13">
    <source>
        <dbReference type="Proteomes" id="UP000252182"/>
    </source>
</evidence>
<evidence type="ECO:0000259" key="11">
    <source>
        <dbReference type="PROSITE" id="PS50059"/>
    </source>
</evidence>
<comment type="similarity">
    <text evidence="3 10">Belongs to the FKBP-type PPIase family.</text>
</comment>
<dbReference type="Pfam" id="PF00254">
    <property type="entry name" value="FKBP_C"/>
    <property type="match status" value="1"/>
</dbReference>
<keyword evidence="13" id="KW-1185">Reference proteome</keyword>
<dbReference type="Gene3D" id="3.10.50.40">
    <property type="match status" value="1"/>
</dbReference>
<keyword evidence="4" id="KW-0963">Cytoplasm</keyword>
<evidence type="ECO:0000256" key="4">
    <source>
        <dbReference type="ARBA" id="ARBA00022490"/>
    </source>
</evidence>
<dbReference type="RefSeq" id="WP_114562825.1">
    <property type="nucleotide sequence ID" value="NZ_CP031124.1"/>
</dbReference>
<dbReference type="PROSITE" id="PS50059">
    <property type="entry name" value="FKBP_PPIASE"/>
    <property type="match status" value="1"/>
</dbReference>
<comment type="function">
    <text evidence="8">Also involved in hydrogenase metallocenter assembly, probably by participating in the nickel insertion step. This function in hydrogenase biosynthesis requires chaperone activity and the presence of the metal-binding domain, but not PPIase activity.</text>
</comment>
<keyword evidence="6" id="KW-0143">Chaperone</keyword>
<comment type="catalytic activity">
    <reaction evidence="1 9 10">
        <text>[protein]-peptidylproline (omega=180) = [protein]-peptidylproline (omega=0)</text>
        <dbReference type="Rhea" id="RHEA:16237"/>
        <dbReference type="Rhea" id="RHEA-COMP:10747"/>
        <dbReference type="Rhea" id="RHEA-COMP:10748"/>
        <dbReference type="ChEBI" id="CHEBI:83833"/>
        <dbReference type="ChEBI" id="CHEBI:83834"/>
        <dbReference type="EC" id="5.2.1.8"/>
    </reaction>
</comment>
<feature type="domain" description="PPIase FKBP-type" evidence="11">
    <location>
        <begin position="6"/>
        <end position="95"/>
    </location>
</feature>
<evidence type="ECO:0000256" key="6">
    <source>
        <dbReference type="ARBA" id="ARBA00023186"/>
    </source>
</evidence>
<proteinExistence type="inferred from homology"/>